<proteinExistence type="predicted"/>
<gene>
    <name evidence="1" type="ORF">MGSAQ_001092</name>
</gene>
<reference evidence="1" key="1">
    <citation type="submission" date="2013-11" db="EMBL/GenBank/DDBJ databases">
        <title>Microbial diversity, functional groups and degradation webs in Northern and Southern Mediterranean and Red Sea marine crude oil polluted sites.</title>
        <authorList>
            <person name="Daffonchio D."/>
            <person name="Mapelli F."/>
            <person name="Ferrer M."/>
            <person name="Richter M."/>
            <person name="Cherif A."/>
            <person name="Malkawi H.I."/>
            <person name="Yakimov M.M."/>
            <person name="Abdel-Fattah Y.R."/>
            <person name="Blaghen M."/>
            <person name="Golyshin P.N."/>
            <person name="Kalogerakis N."/>
            <person name="Boon N."/>
            <person name="Magagnini M."/>
            <person name="Fava F."/>
        </authorList>
    </citation>
    <scope>NUCLEOTIDE SEQUENCE</scope>
</reference>
<dbReference type="AlphaFoldDB" id="A0A1B6NWR7"/>
<evidence type="ECO:0000313" key="1">
    <source>
        <dbReference type="EMBL" id="KTF07412.1"/>
    </source>
</evidence>
<name>A0A1B6NWR7_9ZZZZ</name>
<accession>A0A1B6NWR7</accession>
<sequence length="49" mass="5427">MVLIIQPPLASSVPNHAASHAKPVCRLYKPMWRLTLATQVALYLISAVR</sequence>
<comment type="caution">
    <text evidence="1">The sequence shown here is derived from an EMBL/GenBank/DDBJ whole genome shotgun (WGS) entry which is preliminary data.</text>
</comment>
<protein>
    <submittedName>
        <fullName evidence="1">Uncharacterized protein</fullName>
    </submittedName>
</protein>
<organism evidence="1">
    <name type="scientific">marine sediment metagenome</name>
    <dbReference type="NCBI Taxonomy" id="412755"/>
    <lineage>
        <taxon>unclassified sequences</taxon>
        <taxon>metagenomes</taxon>
        <taxon>ecological metagenomes</taxon>
    </lineage>
</organism>
<dbReference type="EMBL" id="AYSL01000558">
    <property type="protein sequence ID" value="KTF07412.1"/>
    <property type="molecule type" value="Genomic_DNA"/>
</dbReference>